<name>A0A1V4SJS5_RUMHU</name>
<evidence type="ECO:0000256" key="2">
    <source>
        <dbReference type="ARBA" id="ARBA00022692"/>
    </source>
</evidence>
<dbReference type="EMBL" id="MZGX01000015">
    <property type="protein sequence ID" value="OPX43695.1"/>
    <property type="molecule type" value="Genomic_DNA"/>
</dbReference>
<keyword evidence="2 7" id="KW-0812">Transmembrane</keyword>
<comment type="subcellular location">
    <subcellularLocation>
        <location evidence="1">Cell membrane</location>
        <topology evidence="1">Multi-pass membrane protein</topology>
    </subcellularLocation>
</comment>
<evidence type="ECO:0000313" key="11">
    <source>
        <dbReference type="Proteomes" id="UP000191554"/>
    </source>
</evidence>
<evidence type="ECO:0000256" key="4">
    <source>
        <dbReference type="ARBA" id="ARBA00022840"/>
    </source>
</evidence>
<dbReference type="InterPro" id="IPR003593">
    <property type="entry name" value="AAA+_ATPase"/>
</dbReference>
<dbReference type="GO" id="GO:0016887">
    <property type="term" value="F:ATP hydrolysis activity"/>
    <property type="evidence" value="ECO:0007669"/>
    <property type="project" value="InterPro"/>
</dbReference>
<dbReference type="GO" id="GO:0034040">
    <property type="term" value="F:ATPase-coupled lipid transmembrane transporter activity"/>
    <property type="evidence" value="ECO:0007669"/>
    <property type="project" value="TreeGrafter"/>
</dbReference>
<accession>A0A1V4SJS5</accession>
<dbReference type="RefSeq" id="WP_165755735.1">
    <property type="nucleotide sequence ID" value="NZ_MZGX01000015.1"/>
</dbReference>
<evidence type="ECO:0000256" key="6">
    <source>
        <dbReference type="ARBA" id="ARBA00023136"/>
    </source>
</evidence>
<dbReference type="SUPFAM" id="SSF90123">
    <property type="entry name" value="ABC transporter transmembrane region"/>
    <property type="match status" value="1"/>
</dbReference>
<feature type="transmembrane region" description="Helical" evidence="7">
    <location>
        <begin position="28"/>
        <end position="51"/>
    </location>
</feature>
<dbReference type="Gene3D" id="1.20.1560.10">
    <property type="entry name" value="ABC transporter type 1, transmembrane domain"/>
    <property type="match status" value="1"/>
</dbReference>
<feature type="transmembrane region" description="Helical" evidence="7">
    <location>
        <begin position="261"/>
        <end position="279"/>
    </location>
</feature>
<dbReference type="PROSITE" id="PS50893">
    <property type="entry name" value="ABC_TRANSPORTER_2"/>
    <property type="match status" value="1"/>
</dbReference>
<evidence type="ECO:0000259" key="8">
    <source>
        <dbReference type="PROSITE" id="PS50893"/>
    </source>
</evidence>
<evidence type="ECO:0000256" key="1">
    <source>
        <dbReference type="ARBA" id="ARBA00004651"/>
    </source>
</evidence>
<dbReference type="InterPro" id="IPR003439">
    <property type="entry name" value="ABC_transporter-like_ATP-bd"/>
</dbReference>
<dbReference type="PANTHER" id="PTHR24221">
    <property type="entry name" value="ATP-BINDING CASSETTE SUB-FAMILY B"/>
    <property type="match status" value="1"/>
</dbReference>
<keyword evidence="3" id="KW-0547">Nucleotide-binding</keyword>
<sequence>MTDITQFKIISAKSRAILKRIMALGRPYFFLIFLAFMPIWIYTAYNFSFALFQQIIINLTETKDQESLEQLLKIVLTASIGIIAFLIAGEFLKSHIQNLIVGDLKKSMFEKLNSLMLNKLNQLSSSDVFLRITCYSEAIIRIITKDFYNVLYNSLIYLVAFFYLARSSVYLALLAASTGPVMLLISNISKKRQDTIISGQTQTVSNIRTLSHQIISGMKEIRIFNIGKPFIGLYLQQINEHKQFTLRLQMLQNIQNQLSNIIKNGFSVVILYFICSMAIQDKISIGEVVAFNYIFGIMHGPVVNIANTIVSVRQGIFHSEMVFDFNDTEDERDSEAEIEAGPGNKAMKESEFAIDIDNVYLGLESGREQIFKGISLKIREGEKVALVGPSGGGKTSLLKLCCGLYLPDSGDIRLFGHSVKADIEAARAFVSYIPQTPYVFPGTVSMNIRAGNDEIDEREIYRSAVEAFAHDFIIKMEKGYETRLKESAANISVGQKQRITIARAFCKNAPILAADEPTSFLDKEAEDVFYNSIYMKHKDKTVIAAVHKLSTVKDFDRIVVIDKGEIAEEGTHEELLKKNGLYARLVYYTFS</sequence>
<keyword evidence="6 7" id="KW-0472">Membrane</keyword>
<dbReference type="InterPro" id="IPR039421">
    <property type="entry name" value="Type_1_exporter"/>
</dbReference>
<feature type="domain" description="ABC transmembrane type-1" evidence="9">
    <location>
        <begin position="32"/>
        <end position="314"/>
    </location>
</feature>
<evidence type="ECO:0000256" key="3">
    <source>
        <dbReference type="ARBA" id="ARBA00022741"/>
    </source>
</evidence>
<dbReference type="GO" id="GO:0005524">
    <property type="term" value="F:ATP binding"/>
    <property type="evidence" value="ECO:0007669"/>
    <property type="project" value="UniProtKB-KW"/>
</dbReference>
<evidence type="ECO:0000313" key="10">
    <source>
        <dbReference type="EMBL" id="OPX43695.1"/>
    </source>
</evidence>
<feature type="transmembrane region" description="Helical" evidence="7">
    <location>
        <begin position="71"/>
        <end position="92"/>
    </location>
</feature>
<dbReference type="Pfam" id="PF00664">
    <property type="entry name" value="ABC_membrane"/>
    <property type="match status" value="1"/>
</dbReference>
<dbReference type="SMART" id="SM00382">
    <property type="entry name" value="AAA"/>
    <property type="match status" value="1"/>
</dbReference>
<dbReference type="PANTHER" id="PTHR24221:SF654">
    <property type="entry name" value="ATP-BINDING CASSETTE SUB-FAMILY B MEMBER 6"/>
    <property type="match status" value="1"/>
</dbReference>
<evidence type="ECO:0000259" key="9">
    <source>
        <dbReference type="PROSITE" id="PS50929"/>
    </source>
</evidence>
<evidence type="ECO:0000256" key="5">
    <source>
        <dbReference type="ARBA" id="ARBA00022989"/>
    </source>
</evidence>
<proteinExistence type="predicted"/>
<keyword evidence="10" id="KW-0378">Hydrolase</keyword>
<dbReference type="PROSITE" id="PS00211">
    <property type="entry name" value="ABC_TRANSPORTER_1"/>
    <property type="match status" value="1"/>
</dbReference>
<dbReference type="SUPFAM" id="SSF52540">
    <property type="entry name" value="P-loop containing nucleoside triphosphate hydrolases"/>
    <property type="match status" value="1"/>
</dbReference>
<dbReference type="PROSITE" id="PS50929">
    <property type="entry name" value="ABC_TM1F"/>
    <property type="match status" value="1"/>
</dbReference>
<dbReference type="InterPro" id="IPR017871">
    <property type="entry name" value="ABC_transporter-like_CS"/>
</dbReference>
<feature type="transmembrane region" description="Helical" evidence="7">
    <location>
        <begin position="170"/>
        <end position="188"/>
    </location>
</feature>
<dbReference type="STRING" id="48256.CLHUN_24150"/>
<reference evidence="10 11" key="1">
    <citation type="submission" date="2017-03" db="EMBL/GenBank/DDBJ databases">
        <title>Genome sequence of Clostridium hungatei DSM 14427.</title>
        <authorList>
            <person name="Poehlein A."/>
            <person name="Daniel R."/>
        </authorList>
    </citation>
    <scope>NUCLEOTIDE SEQUENCE [LARGE SCALE GENOMIC DNA]</scope>
    <source>
        <strain evidence="10 11">DSM 14427</strain>
    </source>
</reference>
<dbReference type="InterPro" id="IPR011527">
    <property type="entry name" value="ABC1_TM_dom"/>
</dbReference>
<dbReference type="AlphaFoldDB" id="A0A1V4SJS5"/>
<gene>
    <name evidence="10" type="ORF">CLHUN_24150</name>
</gene>
<comment type="caution">
    <text evidence="10">The sequence shown here is derived from an EMBL/GenBank/DDBJ whole genome shotgun (WGS) entry which is preliminary data.</text>
</comment>
<feature type="domain" description="ABC transporter" evidence="8">
    <location>
        <begin position="354"/>
        <end position="588"/>
    </location>
</feature>
<keyword evidence="4 10" id="KW-0067">ATP-binding</keyword>
<dbReference type="Gene3D" id="3.40.50.300">
    <property type="entry name" value="P-loop containing nucleotide triphosphate hydrolases"/>
    <property type="match status" value="1"/>
</dbReference>
<evidence type="ECO:0000256" key="7">
    <source>
        <dbReference type="SAM" id="Phobius"/>
    </source>
</evidence>
<dbReference type="Pfam" id="PF00005">
    <property type="entry name" value="ABC_tran"/>
    <property type="match status" value="1"/>
</dbReference>
<organism evidence="10 11">
    <name type="scientific">Ruminiclostridium hungatei</name>
    <name type="common">Clostridium hungatei</name>
    <dbReference type="NCBI Taxonomy" id="48256"/>
    <lineage>
        <taxon>Bacteria</taxon>
        <taxon>Bacillati</taxon>
        <taxon>Bacillota</taxon>
        <taxon>Clostridia</taxon>
        <taxon>Eubacteriales</taxon>
        <taxon>Oscillospiraceae</taxon>
        <taxon>Ruminiclostridium</taxon>
    </lineage>
</organism>
<protein>
    <submittedName>
        <fullName evidence="10">Putative multidrug export ATP-binding/permease protein</fullName>
        <ecNumber evidence="10">3.6.3.-</ecNumber>
    </submittedName>
</protein>
<dbReference type="Proteomes" id="UP000191554">
    <property type="component" value="Unassembled WGS sequence"/>
</dbReference>
<keyword evidence="11" id="KW-1185">Reference proteome</keyword>
<dbReference type="GO" id="GO:0005886">
    <property type="term" value="C:plasma membrane"/>
    <property type="evidence" value="ECO:0007669"/>
    <property type="project" value="UniProtKB-SubCell"/>
</dbReference>
<dbReference type="InterPro" id="IPR027417">
    <property type="entry name" value="P-loop_NTPase"/>
</dbReference>
<dbReference type="CDD" id="cd07346">
    <property type="entry name" value="ABC_6TM_exporters"/>
    <property type="match status" value="1"/>
</dbReference>
<dbReference type="EC" id="3.6.3.-" evidence="10"/>
<dbReference type="GO" id="GO:0140359">
    <property type="term" value="F:ABC-type transporter activity"/>
    <property type="evidence" value="ECO:0007669"/>
    <property type="project" value="InterPro"/>
</dbReference>
<keyword evidence="5 7" id="KW-1133">Transmembrane helix</keyword>
<feature type="transmembrane region" description="Helical" evidence="7">
    <location>
        <begin position="147"/>
        <end position="164"/>
    </location>
</feature>
<dbReference type="InterPro" id="IPR036640">
    <property type="entry name" value="ABC1_TM_sf"/>
</dbReference>